<dbReference type="Proteomes" id="UP000228596">
    <property type="component" value="Unassembled WGS sequence"/>
</dbReference>
<dbReference type="InterPro" id="IPR036754">
    <property type="entry name" value="YbaK/aa-tRNA-synt-asso_dom_sf"/>
</dbReference>
<comment type="caution">
    <text evidence="2">The sequence shown here is derived from an EMBL/GenBank/DDBJ whole genome shotgun (WGS) entry which is preliminary data.</text>
</comment>
<reference evidence="3" key="1">
    <citation type="submission" date="2017-09" db="EMBL/GenBank/DDBJ databases">
        <title>Depth-based differentiation of microbial function through sediment-hosted aquifers and enrichment of novel symbionts in the deep terrestrial subsurface.</title>
        <authorList>
            <person name="Probst A.J."/>
            <person name="Ladd B."/>
            <person name="Jarett J.K."/>
            <person name="Geller-Mcgrath D.E."/>
            <person name="Sieber C.M.K."/>
            <person name="Emerson J.B."/>
            <person name="Anantharaman K."/>
            <person name="Thomas B.C."/>
            <person name="Malmstrom R."/>
            <person name="Stieglmeier M."/>
            <person name="Klingl A."/>
            <person name="Woyke T."/>
            <person name="Ryan C.M."/>
            <person name="Banfield J.F."/>
        </authorList>
    </citation>
    <scope>NUCLEOTIDE SEQUENCE [LARGE SCALE GENOMIC DNA]</scope>
</reference>
<evidence type="ECO:0000313" key="2">
    <source>
        <dbReference type="EMBL" id="PIT97407.1"/>
    </source>
</evidence>
<accession>A0A2M6WXA7</accession>
<dbReference type="Pfam" id="PF04073">
    <property type="entry name" value="tRNA_edit"/>
    <property type="match status" value="1"/>
</dbReference>
<proteinExistence type="predicted"/>
<protein>
    <recommendedName>
        <fullName evidence="1">YbaK/aminoacyl-tRNA synthetase-associated domain-containing protein</fullName>
    </recommendedName>
</protein>
<gene>
    <name evidence="2" type="ORF">COT77_01480</name>
</gene>
<dbReference type="SUPFAM" id="SSF55826">
    <property type="entry name" value="YbaK/ProRS associated domain"/>
    <property type="match status" value="1"/>
</dbReference>
<feature type="domain" description="YbaK/aminoacyl-tRNA synthetase-associated" evidence="1">
    <location>
        <begin position="26"/>
        <end position="111"/>
    </location>
</feature>
<evidence type="ECO:0000259" key="1">
    <source>
        <dbReference type="Pfam" id="PF04073"/>
    </source>
</evidence>
<dbReference type="GO" id="GO:0002161">
    <property type="term" value="F:aminoacyl-tRNA deacylase activity"/>
    <property type="evidence" value="ECO:0007669"/>
    <property type="project" value="InterPro"/>
</dbReference>
<dbReference type="AlphaFoldDB" id="A0A2M6WXA7"/>
<sequence>MNYHPVCKKIVDLLKSQDIWFKTFEHGAVTTSEEAAKVRTGYSLAQGAKALIVKVSSGNDFAMLVIPGDHKFSNSLVKKALDTSSLCFATEGQVSELTGGVKLGGVPPFGNLFN</sequence>
<name>A0A2M6WXA7_9BACT</name>
<organism evidence="2 3">
    <name type="scientific">Candidatus Berkelbacteria bacterium CG10_big_fil_rev_8_21_14_0_10_41_12</name>
    <dbReference type="NCBI Taxonomy" id="1974513"/>
    <lineage>
        <taxon>Bacteria</taxon>
        <taxon>Candidatus Berkelbacteria</taxon>
    </lineage>
</organism>
<dbReference type="InterPro" id="IPR007214">
    <property type="entry name" value="YbaK/aa-tRNA-synth-assoc-dom"/>
</dbReference>
<feature type="non-terminal residue" evidence="2">
    <location>
        <position position="114"/>
    </location>
</feature>
<dbReference type="Gene3D" id="3.90.960.10">
    <property type="entry name" value="YbaK/aminoacyl-tRNA synthetase-associated domain"/>
    <property type="match status" value="1"/>
</dbReference>
<dbReference type="EMBL" id="PEZV01000011">
    <property type="protein sequence ID" value="PIT97407.1"/>
    <property type="molecule type" value="Genomic_DNA"/>
</dbReference>
<evidence type="ECO:0000313" key="3">
    <source>
        <dbReference type="Proteomes" id="UP000228596"/>
    </source>
</evidence>